<dbReference type="GO" id="GO:0004792">
    <property type="term" value="F:thiosulfate-cyanide sulfurtransferase activity"/>
    <property type="evidence" value="ECO:0007669"/>
    <property type="project" value="UniProtKB-EC"/>
</dbReference>
<dbReference type="SUPFAM" id="SSF52821">
    <property type="entry name" value="Rhodanese/Cell cycle control phosphatase"/>
    <property type="match status" value="1"/>
</dbReference>
<dbReference type="AlphaFoldDB" id="A0A6N2T1F1"/>
<sequence length="105" mass="11727">MGIFDFLKGLDFNEGIETYKNTKDAVLLDVRTQEEYLEGRVPGSWNIPLQEIGKVERLIDKAAPLFVYCLSGARSRVAAAQLQQMGYGKVTNLGGINSYRGKVER</sequence>
<dbReference type="SMART" id="SM00450">
    <property type="entry name" value="RHOD"/>
    <property type="match status" value="1"/>
</dbReference>
<dbReference type="PANTHER" id="PTHR43031:SF16">
    <property type="entry name" value="OXIDOREDUCTASE"/>
    <property type="match status" value="1"/>
</dbReference>
<dbReference type="EMBL" id="CACRST010000011">
    <property type="protein sequence ID" value="VYS97635.1"/>
    <property type="molecule type" value="Genomic_DNA"/>
</dbReference>
<dbReference type="Pfam" id="PF00581">
    <property type="entry name" value="Rhodanese"/>
    <property type="match status" value="1"/>
</dbReference>
<organism evidence="2">
    <name type="scientific">Blautia glucerasea</name>
    <dbReference type="NCBI Taxonomy" id="536633"/>
    <lineage>
        <taxon>Bacteria</taxon>
        <taxon>Bacillati</taxon>
        <taxon>Bacillota</taxon>
        <taxon>Clostridia</taxon>
        <taxon>Lachnospirales</taxon>
        <taxon>Lachnospiraceae</taxon>
        <taxon>Blautia</taxon>
    </lineage>
</organism>
<proteinExistence type="predicted"/>
<dbReference type="InterPro" id="IPR050229">
    <property type="entry name" value="GlpE_sulfurtransferase"/>
</dbReference>
<dbReference type="InterPro" id="IPR036873">
    <property type="entry name" value="Rhodanese-like_dom_sf"/>
</dbReference>
<dbReference type="RefSeq" id="WP_156353659.1">
    <property type="nucleotide sequence ID" value="NZ_CACRST010000011.1"/>
</dbReference>
<dbReference type="PROSITE" id="PS50206">
    <property type="entry name" value="RHODANESE_3"/>
    <property type="match status" value="1"/>
</dbReference>
<feature type="domain" description="Rhodanese" evidence="1">
    <location>
        <begin position="21"/>
        <end position="104"/>
    </location>
</feature>
<accession>A0A6N2T1F1</accession>
<dbReference type="InterPro" id="IPR001763">
    <property type="entry name" value="Rhodanese-like_dom"/>
</dbReference>
<reference evidence="2" key="1">
    <citation type="submission" date="2019-11" db="EMBL/GenBank/DDBJ databases">
        <authorList>
            <person name="Feng L."/>
        </authorList>
    </citation>
    <scope>NUCLEOTIDE SEQUENCE</scope>
    <source>
        <strain evidence="2">BgluceraseaLFYP119</strain>
    </source>
</reference>
<dbReference type="CDD" id="cd00158">
    <property type="entry name" value="RHOD"/>
    <property type="match status" value="1"/>
</dbReference>
<dbReference type="PANTHER" id="PTHR43031">
    <property type="entry name" value="FAD-DEPENDENT OXIDOREDUCTASE"/>
    <property type="match status" value="1"/>
</dbReference>
<name>A0A6N2T1F1_9FIRM</name>
<evidence type="ECO:0000313" key="2">
    <source>
        <dbReference type="EMBL" id="VYS97635.1"/>
    </source>
</evidence>
<protein>
    <submittedName>
        <fullName evidence="2">Thiosulfate sulfurtransferase PspE</fullName>
        <ecNumber evidence="2">2.8.1.1</ecNumber>
    </submittedName>
</protein>
<keyword evidence="2" id="KW-0808">Transferase</keyword>
<evidence type="ECO:0000259" key="1">
    <source>
        <dbReference type="PROSITE" id="PS50206"/>
    </source>
</evidence>
<dbReference type="EC" id="2.8.1.1" evidence="2"/>
<dbReference type="Gene3D" id="3.40.250.10">
    <property type="entry name" value="Rhodanese-like domain"/>
    <property type="match status" value="1"/>
</dbReference>
<gene>
    <name evidence="2" type="primary">pspE_1</name>
    <name evidence="2" type="ORF">BGLFYP119_01326</name>
</gene>